<proteinExistence type="inferred from homology"/>
<name>A0A386ZJG1_9NOCA</name>
<keyword evidence="8" id="KW-1185">Reference proteome</keyword>
<evidence type="ECO:0000313" key="7">
    <source>
        <dbReference type="EMBL" id="AYF76725.1"/>
    </source>
</evidence>
<feature type="domain" description="Aldehyde dehydrogenase" evidence="6">
    <location>
        <begin position="33"/>
        <end position="477"/>
    </location>
</feature>
<accession>A0A386ZJG1</accession>
<dbReference type="KEGG" id="nyu:D7D52_26200"/>
<dbReference type="Proteomes" id="UP000267164">
    <property type="component" value="Chromosome"/>
</dbReference>
<dbReference type="GO" id="GO:0016620">
    <property type="term" value="F:oxidoreductase activity, acting on the aldehyde or oxo group of donors, NAD or NADP as acceptor"/>
    <property type="evidence" value="ECO:0007669"/>
    <property type="project" value="InterPro"/>
</dbReference>
<dbReference type="OrthoDB" id="6882680at2"/>
<evidence type="ECO:0000256" key="2">
    <source>
        <dbReference type="ARBA" id="ARBA00023002"/>
    </source>
</evidence>
<organism evidence="7 8">
    <name type="scientific">Nocardia yunnanensis</name>
    <dbReference type="NCBI Taxonomy" id="2382165"/>
    <lineage>
        <taxon>Bacteria</taxon>
        <taxon>Bacillati</taxon>
        <taxon>Actinomycetota</taxon>
        <taxon>Actinomycetes</taxon>
        <taxon>Mycobacteriales</taxon>
        <taxon>Nocardiaceae</taxon>
        <taxon>Nocardia</taxon>
    </lineage>
</organism>
<evidence type="ECO:0000256" key="3">
    <source>
        <dbReference type="PROSITE-ProRule" id="PRU10007"/>
    </source>
</evidence>
<dbReference type="InterPro" id="IPR029510">
    <property type="entry name" value="Ald_DH_CS_GLU"/>
</dbReference>
<keyword evidence="2 4" id="KW-0560">Oxidoreductase</keyword>
<dbReference type="SUPFAM" id="SSF53720">
    <property type="entry name" value="ALDH-like"/>
    <property type="match status" value="1"/>
</dbReference>
<feature type="active site" evidence="3">
    <location>
        <position position="258"/>
    </location>
</feature>
<feature type="compositionally biased region" description="Basic and acidic residues" evidence="5">
    <location>
        <begin position="1"/>
        <end position="11"/>
    </location>
</feature>
<evidence type="ECO:0000256" key="1">
    <source>
        <dbReference type="ARBA" id="ARBA00009986"/>
    </source>
</evidence>
<reference evidence="7 8" key="1">
    <citation type="submission" date="2018-09" db="EMBL/GenBank/DDBJ databases">
        <title>Nocardia yunnanensis sp. nov., an actinomycete isolated from a soil sample.</title>
        <authorList>
            <person name="Zhang J."/>
        </authorList>
    </citation>
    <scope>NUCLEOTIDE SEQUENCE [LARGE SCALE GENOMIC DNA]</scope>
    <source>
        <strain evidence="7 8">CFHS0054</strain>
    </source>
</reference>
<protein>
    <submittedName>
        <fullName evidence="7">Aldehyde dehydrogenase</fullName>
    </submittedName>
</protein>
<dbReference type="PROSITE" id="PS00687">
    <property type="entry name" value="ALDEHYDE_DEHYDR_GLU"/>
    <property type="match status" value="1"/>
</dbReference>
<dbReference type="Pfam" id="PF00171">
    <property type="entry name" value="Aldedh"/>
    <property type="match status" value="1"/>
</dbReference>
<dbReference type="InterPro" id="IPR015590">
    <property type="entry name" value="Aldehyde_DH_dom"/>
</dbReference>
<sequence>MASGGERDRRPSHAGPGRAGDTVRKGAQPVTITEVVNPATEQVVATIELADAAATDAAIARAQRAFDTWRTVSPGDRARLLRRFADAVDAESEQLARLEVANAGHTIGNARWEAGNVRDVLHYSAGMPERLLGNQIPVAGGVNVTFCEPLGVVGIIVPWNFPMPIAAWGFGPALAAGNTVVLKPAELTPLTAIRLGELALEAGLPEHVFQVIPGNGSVVGSRFVTHPAVRKVVFTGSTEVGKQIMAGCAEQVKRVTLELGGKSANIVFADADLERAAATAPYGVFDNAGQDCCARSRILVQRSVFDRFLELLEPAVQGVVVGDPSEAATEMGPLISAAHRDRVAEFLEPSTKVAFTGTRPDGPGFWFPPTVVLPASPTERVLTEEVFGPVVTVLPFDDEADALRLANDTDYGLSGSIWTSDVGRALRVARGVEAGNLSVNSHSSVRYWTPFGGFKQSGLGRELGPDAARAFTETKNVFLATE</sequence>
<evidence type="ECO:0000259" key="6">
    <source>
        <dbReference type="Pfam" id="PF00171"/>
    </source>
</evidence>
<dbReference type="InterPro" id="IPR016160">
    <property type="entry name" value="Ald_DH_CS_CYS"/>
</dbReference>
<dbReference type="Gene3D" id="3.40.309.10">
    <property type="entry name" value="Aldehyde Dehydrogenase, Chain A, domain 2"/>
    <property type="match status" value="1"/>
</dbReference>
<dbReference type="PROSITE" id="PS00070">
    <property type="entry name" value="ALDEHYDE_DEHYDR_CYS"/>
    <property type="match status" value="1"/>
</dbReference>
<evidence type="ECO:0000256" key="4">
    <source>
        <dbReference type="RuleBase" id="RU003345"/>
    </source>
</evidence>
<dbReference type="EMBL" id="CP032568">
    <property type="protein sequence ID" value="AYF76725.1"/>
    <property type="molecule type" value="Genomic_DNA"/>
</dbReference>
<evidence type="ECO:0000256" key="5">
    <source>
        <dbReference type="SAM" id="MobiDB-lite"/>
    </source>
</evidence>
<dbReference type="InterPro" id="IPR016163">
    <property type="entry name" value="Ald_DH_C"/>
</dbReference>
<gene>
    <name evidence="7" type="ORF">D7D52_26200</name>
</gene>
<dbReference type="Gene3D" id="3.40.605.10">
    <property type="entry name" value="Aldehyde Dehydrogenase, Chain A, domain 1"/>
    <property type="match status" value="1"/>
</dbReference>
<dbReference type="AlphaFoldDB" id="A0A386ZJG1"/>
<dbReference type="FunFam" id="3.40.605.10:FF:000007">
    <property type="entry name" value="NAD/NADP-dependent betaine aldehyde dehydrogenase"/>
    <property type="match status" value="1"/>
</dbReference>
<feature type="region of interest" description="Disordered" evidence="5">
    <location>
        <begin position="1"/>
        <end position="28"/>
    </location>
</feature>
<dbReference type="PANTHER" id="PTHR11699">
    <property type="entry name" value="ALDEHYDE DEHYDROGENASE-RELATED"/>
    <property type="match status" value="1"/>
</dbReference>
<evidence type="ECO:0000313" key="8">
    <source>
        <dbReference type="Proteomes" id="UP000267164"/>
    </source>
</evidence>
<comment type="similarity">
    <text evidence="1 4">Belongs to the aldehyde dehydrogenase family.</text>
</comment>
<dbReference type="InterPro" id="IPR016162">
    <property type="entry name" value="Ald_DH_N"/>
</dbReference>
<dbReference type="InterPro" id="IPR016161">
    <property type="entry name" value="Ald_DH/histidinol_DH"/>
</dbReference>